<gene>
    <name evidence="11" type="ORF">MVES_003540</name>
</gene>
<feature type="transmembrane region" description="Helical" evidence="9">
    <location>
        <begin position="1217"/>
        <end position="1237"/>
    </location>
</feature>
<dbReference type="NCBIfam" id="TIGR00832">
    <property type="entry name" value="acr3"/>
    <property type="match status" value="1"/>
</dbReference>
<feature type="transmembrane region" description="Helical" evidence="9">
    <location>
        <begin position="942"/>
        <end position="961"/>
    </location>
</feature>
<evidence type="ECO:0000313" key="12">
    <source>
        <dbReference type="Proteomes" id="UP000232875"/>
    </source>
</evidence>
<dbReference type="GO" id="GO:0015105">
    <property type="term" value="F:arsenite transmembrane transporter activity"/>
    <property type="evidence" value="ECO:0007669"/>
    <property type="project" value="TreeGrafter"/>
</dbReference>
<dbReference type="PROSITE" id="PS50222">
    <property type="entry name" value="EF_HAND_2"/>
    <property type="match status" value="1"/>
</dbReference>
<keyword evidence="8 9" id="KW-0472">Membrane</keyword>
<feature type="transmembrane region" description="Helical" evidence="9">
    <location>
        <begin position="1150"/>
        <end position="1170"/>
    </location>
</feature>
<evidence type="ECO:0000256" key="4">
    <source>
        <dbReference type="ARBA" id="ARBA00022475"/>
    </source>
</evidence>
<feature type="transmembrane region" description="Helical" evidence="9">
    <location>
        <begin position="503"/>
        <end position="525"/>
    </location>
</feature>
<reference evidence="11 12" key="1">
    <citation type="submission" date="2017-10" db="EMBL/GenBank/DDBJ databases">
        <title>A novel species of cold-tolerant Malassezia isolated from bats.</title>
        <authorList>
            <person name="Lorch J.M."/>
            <person name="Palmer J.M."/>
            <person name="Vanderwolf K.J."/>
            <person name="Schmidt K.Z."/>
            <person name="Verant M.L."/>
            <person name="Weller T.J."/>
            <person name="Blehert D.S."/>
        </authorList>
    </citation>
    <scope>NUCLEOTIDE SEQUENCE [LARGE SCALE GENOMIC DNA]</scope>
    <source>
        <strain evidence="11 12">NWHC:44797-103</strain>
    </source>
</reference>
<keyword evidence="3" id="KW-0813">Transport</keyword>
<name>A0A2N1J830_9BASI</name>
<feature type="transmembrane region" description="Helical" evidence="9">
    <location>
        <begin position="1182"/>
        <end position="1205"/>
    </location>
</feature>
<evidence type="ECO:0000256" key="9">
    <source>
        <dbReference type="SAM" id="Phobius"/>
    </source>
</evidence>
<evidence type="ECO:0000256" key="8">
    <source>
        <dbReference type="ARBA" id="ARBA00023136"/>
    </source>
</evidence>
<feature type="transmembrane region" description="Helical" evidence="9">
    <location>
        <begin position="902"/>
        <end position="922"/>
    </location>
</feature>
<evidence type="ECO:0000256" key="1">
    <source>
        <dbReference type="ARBA" id="ARBA00004651"/>
    </source>
</evidence>
<dbReference type="GO" id="GO:0005886">
    <property type="term" value="C:plasma membrane"/>
    <property type="evidence" value="ECO:0007669"/>
    <property type="project" value="UniProtKB-SubCell"/>
</dbReference>
<keyword evidence="7 9" id="KW-1133">Transmembrane helix</keyword>
<dbReference type="GO" id="GO:0015104">
    <property type="term" value="F:antimonite transmembrane transporter activity"/>
    <property type="evidence" value="ECO:0007669"/>
    <property type="project" value="TreeGrafter"/>
</dbReference>
<dbReference type="Proteomes" id="UP000232875">
    <property type="component" value="Unassembled WGS sequence"/>
</dbReference>
<feature type="transmembrane region" description="Helical" evidence="9">
    <location>
        <begin position="122"/>
        <end position="145"/>
    </location>
</feature>
<dbReference type="InterPro" id="IPR038770">
    <property type="entry name" value="Na+/solute_symporter_sf"/>
</dbReference>
<feature type="transmembrane region" description="Helical" evidence="9">
    <location>
        <begin position="266"/>
        <end position="287"/>
    </location>
</feature>
<dbReference type="SUPFAM" id="SSF50182">
    <property type="entry name" value="Sm-like ribonucleoproteins"/>
    <property type="match status" value="1"/>
</dbReference>
<feature type="transmembrane region" description="Helical" evidence="9">
    <location>
        <begin position="476"/>
        <end position="497"/>
    </location>
</feature>
<feature type="transmembrane region" description="Helical" evidence="9">
    <location>
        <begin position="183"/>
        <end position="204"/>
    </location>
</feature>
<evidence type="ECO:0000256" key="7">
    <source>
        <dbReference type="ARBA" id="ARBA00022989"/>
    </source>
</evidence>
<dbReference type="Pfam" id="PF25886">
    <property type="entry name" value="Msy1"/>
    <property type="match status" value="1"/>
</dbReference>
<dbReference type="Pfam" id="PF00924">
    <property type="entry name" value="MS_channel_2nd"/>
    <property type="match status" value="1"/>
</dbReference>
<dbReference type="InterPro" id="IPR004706">
    <property type="entry name" value="Arsenical-R_Acr3"/>
</dbReference>
<evidence type="ECO:0000256" key="2">
    <source>
        <dbReference type="ARBA" id="ARBA00010110"/>
    </source>
</evidence>
<comment type="subcellular location">
    <subcellularLocation>
        <location evidence="1">Cell membrane</location>
        <topology evidence="1">Multi-pass membrane protein</topology>
    </subcellularLocation>
</comment>
<dbReference type="AlphaFoldDB" id="A0A2N1J830"/>
<dbReference type="GO" id="GO:0015297">
    <property type="term" value="F:antiporter activity"/>
    <property type="evidence" value="ECO:0007669"/>
    <property type="project" value="InterPro"/>
</dbReference>
<dbReference type="InterPro" id="IPR002048">
    <property type="entry name" value="EF_hand_dom"/>
</dbReference>
<organism evidence="11 12">
    <name type="scientific">Malassezia vespertilionis</name>
    <dbReference type="NCBI Taxonomy" id="2020962"/>
    <lineage>
        <taxon>Eukaryota</taxon>
        <taxon>Fungi</taxon>
        <taxon>Dikarya</taxon>
        <taxon>Basidiomycota</taxon>
        <taxon>Ustilaginomycotina</taxon>
        <taxon>Malasseziomycetes</taxon>
        <taxon>Malasseziales</taxon>
        <taxon>Malasseziaceae</taxon>
        <taxon>Malassezia</taxon>
    </lineage>
</organism>
<dbReference type="InterPro" id="IPR010920">
    <property type="entry name" value="LSM_dom_sf"/>
</dbReference>
<evidence type="ECO:0000256" key="6">
    <source>
        <dbReference type="ARBA" id="ARBA00022849"/>
    </source>
</evidence>
<dbReference type="InterPro" id="IPR058650">
    <property type="entry name" value="Msy1/2-like"/>
</dbReference>
<keyword evidence="12" id="KW-1185">Reference proteome</keyword>
<feature type="transmembrane region" description="Helical" evidence="9">
    <location>
        <begin position="1109"/>
        <end position="1130"/>
    </location>
</feature>
<accession>A0A2N1J830</accession>
<dbReference type="FunFam" id="1.20.1530.20:FF:000009">
    <property type="entry name" value="Arsenite transporter, ACR3 family"/>
    <property type="match status" value="1"/>
</dbReference>
<evidence type="ECO:0000313" key="11">
    <source>
        <dbReference type="EMBL" id="PKI82716.1"/>
    </source>
</evidence>
<evidence type="ECO:0000256" key="3">
    <source>
        <dbReference type="ARBA" id="ARBA00022448"/>
    </source>
</evidence>
<keyword evidence="5 9" id="KW-0812">Transmembrane</keyword>
<comment type="similarity">
    <text evidence="2">Belongs to the arsenical resistance-3 (ACR3) (TC 2.A.59) family.</text>
</comment>
<keyword evidence="6" id="KW-0059">Arsenical resistance</keyword>
<dbReference type="InterPro" id="IPR006685">
    <property type="entry name" value="MscS_channel_2nd"/>
</dbReference>
<dbReference type="InterPro" id="IPR002657">
    <property type="entry name" value="BilAc:Na_symport/Acr3"/>
</dbReference>
<dbReference type="GO" id="GO:0005509">
    <property type="term" value="F:calcium ion binding"/>
    <property type="evidence" value="ECO:0007669"/>
    <property type="project" value="InterPro"/>
</dbReference>
<dbReference type="Pfam" id="PF01758">
    <property type="entry name" value="SBF"/>
    <property type="match status" value="1"/>
</dbReference>
<feature type="transmembrane region" description="Helical" evidence="9">
    <location>
        <begin position="1079"/>
        <end position="1102"/>
    </location>
</feature>
<dbReference type="OrthoDB" id="187348at2759"/>
<dbReference type="InterPro" id="IPR018247">
    <property type="entry name" value="EF_Hand_1_Ca_BS"/>
</dbReference>
<dbReference type="PANTHER" id="PTHR43057">
    <property type="entry name" value="ARSENITE EFFLUX TRANSPORTER"/>
    <property type="match status" value="1"/>
</dbReference>
<dbReference type="PROSITE" id="PS00018">
    <property type="entry name" value="EF_HAND_1"/>
    <property type="match status" value="1"/>
</dbReference>
<feature type="domain" description="EF-hand" evidence="10">
    <location>
        <begin position="430"/>
        <end position="465"/>
    </location>
</feature>
<dbReference type="Gene3D" id="1.20.1530.20">
    <property type="match status" value="1"/>
</dbReference>
<protein>
    <recommendedName>
        <fullName evidence="10">EF-hand domain-containing protein</fullName>
    </recommendedName>
</protein>
<proteinExistence type="inferred from homology"/>
<evidence type="ECO:0000256" key="5">
    <source>
        <dbReference type="ARBA" id="ARBA00022692"/>
    </source>
</evidence>
<sequence>MVRGLRTATMTDRSEGTIHEPHMDVPEIHIARPPATYFPQVTVAQPGEPLEEARAQTAIPQLPTHAAPAGGEKMSVPHTPRVSHEQDFFDWDTDHNVDDAAKDDGKVQKTGFNYRKLTVHKFVMFLCGTFLGNLVVVGIMLIPILTVRYEYRKKHPNDRHADYIASNVEAWFIWAAVNLHLQWWGHFLLELLPATVLGLVRLFYGIPSKALQTFVEYYRAIVQYFKLIVYAAINWASWTIIFNSIYQLYSARMPKDNSWAPYTYRVYQVMEFIFFFVLTLCAEKIVIKFIAIRFHQSSYADRIQSTTHAFKVFDHLYIYRPKQYDAMAASAPAFQKIFAKRAEDTKNRFRDWRALFRRQAQNSSAAALRLAAIGMRDPAMLLKATQMGVKTELNTSAEAKRLARSLYVNYQRDRSRNYLVPSDFAPAYPDNPGGARNAFALFDRDGNGDVSQSEIKSTVMEVFKERRILGFAMQDLNNVVGGLDLIMCIIAGIFVLFEAFAIFNVNVAQTVSTFYSMGIAFAFVFKESAQNLFDSIIFIFVSHPYDTGDVVMLEDNVYVVKQLRLLSTRFTNTADNSDLYIANPILSQSSIINFRRSSHQYDETHIQVAFNTPLEKLNAVQDDLNDWIKNDPEHRFVYPTYIFVYAVNYMRYMDCTVGMTHSHNFQDWGAHLYRKVAFFAALSYFLRKHEVAFEYEVESAMAWDQDWEAEYLNKYTTASDDASDSDAVPVNLFEPPLPTKMATTASDVPQGTANNIDWPSSIHYIPPDTSFEHDTKLAGGRLAQHAPDESTATTYMYFRPPSERGDADEIRSGPVNHRFRPNFSRQQHDRSLMSELHVPKTEKARKRNIDLEVEEPILQQRTADGYLQHPYGGVPAAHSALDEARQSDAKGVAKSLLLSIGWLDRLLSLFIILAMILGVIIGEFAPNAKPNLDARTFKGVPVSLTVPLITMMWPILTAVKYERFPDLFQTRRIWYQLAISLFLNWIIGPFLMLGAAWATLPDLAEYRIGVVMVGLARCIAMVMIWVKIARGDSDTCAIIVIVNSLLQMVLYAPMALWFINVISGDHTFHLDYPKTATAVGIYMGIPLAAGIVTRLSLLYLVGEARLKKFLVYFQPLSLVSLLCVIIVIFASQAKQILHNLGPVFRTIAPLALYFALMWTFTFALIWFLSVRFGKEEWGYQMAVVQAFVAGSNNFELAIAVAVATYGADAKQTLATTIGPLVEVPVLLTLSWIALVIGRRMRWDVAISRQQARRATKEVHRNA</sequence>
<feature type="transmembrane region" description="Helical" evidence="9">
    <location>
        <begin position="973"/>
        <end position="1000"/>
    </location>
</feature>
<dbReference type="GO" id="GO:0046685">
    <property type="term" value="P:response to arsenic-containing substance"/>
    <property type="evidence" value="ECO:0007669"/>
    <property type="project" value="UniProtKB-KW"/>
</dbReference>
<evidence type="ECO:0000259" key="10">
    <source>
        <dbReference type="PROSITE" id="PS50222"/>
    </source>
</evidence>
<dbReference type="PANTHER" id="PTHR43057:SF1">
    <property type="entry name" value="ARSENICAL-RESISTANCE PROTEIN 3"/>
    <property type="match status" value="1"/>
</dbReference>
<feature type="transmembrane region" description="Helical" evidence="9">
    <location>
        <begin position="1038"/>
        <end position="1059"/>
    </location>
</feature>
<feature type="transmembrane region" description="Helical" evidence="9">
    <location>
        <begin position="224"/>
        <end position="246"/>
    </location>
</feature>
<dbReference type="EMBL" id="KZ454994">
    <property type="protein sequence ID" value="PKI82716.1"/>
    <property type="molecule type" value="Genomic_DNA"/>
</dbReference>
<feature type="transmembrane region" description="Helical" evidence="9">
    <location>
        <begin position="1006"/>
        <end position="1026"/>
    </location>
</feature>
<keyword evidence="4" id="KW-1003">Cell membrane</keyword>